<reference evidence="1" key="1">
    <citation type="journal article" date="2015" name="Nature">
        <title>Complex archaea that bridge the gap between prokaryotes and eukaryotes.</title>
        <authorList>
            <person name="Spang A."/>
            <person name="Saw J.H."/>
            <person name="Jorgensen S.L."/>
            <person name="Zaremba-Niedzwiedzka K."/>
            <person name="Martijn J."/>
            <person name="Lind A.E."/>
            <person name="van Eijk R."/>
            <person name="Schleper C."/>
            <person name="Guy L."/>
            <person name="Ettema T.J."/>
        </authorList>
    </citation>
    <scope>NUCLEOTIDE SEQUENCE</scope>
</reference>
<dbReference type="AlphaFoldDB" id="A0A0F9CM40"/>
<sequence length="165" mass="19067">MIEHERSYVFTIEGGVDFLIKHAGFKKEQFAGINWGDENIEPVKAKWIEDYYLGRDKRIRKSSDSKISKPSYKFTRKTGEKAKGYRFEFEEQVSEDMANAMMADSTMRVKKRRLKVPLSDETYTVTMDIVEEPMKLAILEIEALSEVVYPVPADIAQRLFGVALK</sequence>
<feature type="non-terminal residue" evidence="1">
    <location>
        <position position="165"/>
    </location>
</feature>
<name>A0A0F9CM40_9ZZZZ</name>
<evidence type="ECO:0000313" key="1">
    <source>
        <dbReference type="EMBL" id="KKL06706.1"/>
    </source>
</evidence>
<comment type="caution">
    <text evidence="1">The sequence shown here is derived from an EMBL/GenBank/DDBJ whole genome shotgun (WGS) entry which is preliminary data.</text>
</comment>
<dbReference type="SUPFAM" id="SSF55154">
    <property type="entry name" value="CYTH-like phosphatases"/>
    <property type="match status" value="1"/>
</dbReference>
<dbReference type="EMBL" id="LAZR01043596">
    <property type="protein sequence ID" value="KKL06706.1"/>
    <property type="molecule type" value="Genomic_DNA"/>
</dbReference>
<dbReference type="InterPro" id="IPR033469">
    <property type="entry name" value="CYTH-like_dom_sf"/>
</dbReference>
<gene>
    <name evidence="1" type="ORF">LCGC14_2593380</name>
</gene>
<accession>A0A0F9CM40</accession>
<protein>
    <recommendedName>
        <fullName evidence="2">CYTH domain-containing protein</fullName>
    </recommendedName>
</protein>
<proteinExistence type="predicted"/>
<dbReference type="Gene3D" id="2.40.320.10">
    <property type="entry name" value="Hypothetical Protein Pfu-838710-001"/>
    <property type="match status" value="1"/>
</dbReference>
<evidence type="ECO:0008006" key="2">
    <source>
        <dbReference type="Google" id="ProtNLM"/>
    </source>
</evidence>
<organism evidence="1">
    <name type="scientific">marine sediment metagenome</name>
    <dbReference type="NCBI Taxonomy" id="412755"/>
    <lineage>
        <taxon>unclassified sequences</taxon>
        <taxon>metagenomes</taxon>
        <taxon>ecological metagenomes</taxon>
    </lineage>
</organism>